<dbReference type="EMBL" id="CAKXAJ010025326">
    <property type="protein sequence ID" value="CAH2238191.1"/>
    <property type="molecule type" value="Genomic_DNA"/>
</dbReference>
<keyword evidence="2" id="KW-1185">Reference proteome</keyword>
<protein>
    <submittedName>
        <fullName evidence="1">Jg13025 protein</fullName>
    </submittedName>
</protein>
<reference evidence="1" key="1">
    <citation type="submission" date="2022-03" db="EMBL/GenBank/DDBJ databases">
        <authorList>
            <person name="Lindestad O."/>
        </authorList>
    </citation>
    <scope>NUCLEOTIDE SEQUENCE</scope>
</reference>
<gene>
    <name evidence="1" type="primary">jg13025</name>
    <name evidence="1" type="ORF">PAEG_LOCUS15331</name>
</gene>
<comment type="caution">
    <text evidence="1">The sequence shown here is derived from an EMBL/GenBank/DDBJ whole genome shotgun (WGS) entry which is preliminary data.</text>
</comment>
<accession>A0A8S4RJW0</accession>
<organism evidence="1 2">
    <name type="scientific">Pararge aegeria aegeria</name>
    <dbReference type="NCBI Taxonomy" id="348720"/>
    <lineage>
        <taxon>Eukaryota</taxon>
        <taxon>Metazoa</taxon>
        <taxon>Ecdysozoa</taxon>
        <taxon>Arthropoda</taxon>
        <taxon>Hexapoda</taxon>
        <taxon>Insecta</taxon>
        <taxon>Pterygota</taxon>
        <taxon>Neoptera</taxon>
        <taxon>Endopterygota</taxon>
        <taxon>Lepidoptera</taxon>
        <taxon>Glossata</taxon>
        <taxon>Ditrysia</taxon>
        <taxon>Papilionoidea</taxon>
        <taxon>Nymphalidae</taxon>
        <taxon>Satyrinae</taxon>
        <taxon>Satyrini</taxon>
        <taxon>Parargina</taxon>
        <taxon>Pararge</taxon>
    </lineage>
</organism>
<evidence type="ECO:0000313" key="2">
    <source>
        <dbReference type="Proteomes" id="UP000838756"/>
    </source>
</evidence>
<sequence>MRQSILSSKYTFFKVDFSSIKRKYDIHYYSHLCAGPLLYQLLPFDWIQKSAVIDPKLTCNLESLGPRDSKLHGAQGPCTLVATPFSLENIVAWQQN</sequence>
<name>A0A8S4RJW0_9NEOP</name>
<dbReference type="AlphaFoldDB" id="A0A8S4RJW0"/>
<dbReference type="Proteomes" id="UP000838756">
    <property type="component" value="Unassembled WGS sequence"/>
</dbReference>
<proteinExistence type="predicted"/>
<evidence type="ECO:0000313" key="1">
    <source>
        <dbReference type="EMBL" id="CAH2238191.1"/>
    </source>
</evidence>